<evidence type="ECO:0000256" key="5">
    <source>
        <dbReference type="ARBA" id="ARBA00032345"/>
    </source>
</evidence>
<evidence type="ECO:0000256" key="4">
    <source>
        <dbReference type="ARBA" id="ARBA00022737"/>
    </source>
</evidence>
<sequence>MLPVIAIVGRSNVGKSTFFNRLTGSKDALVADYAGLTRDRIYGYIDYQSFKAILIDTGGLVYDHGDLSGVIQDQTQLAIGEADVVLFLVDGREGLVANDQEIARQLRRTNKPLILVVNKTEGLDKEASAAEFYELGLGEPNCVSALRGDHCEALSAKIFSLIQPGTDEANYIELPEETTSIALIGRPNVGKSTLVNSLLKEDRLLTQDQPGTTRDTIHIDFKYKSRDLTLIDTAGIRRRKNISQTVEKFSIVKALHAIELADSVIVVIDGTEGITVQDASLIGLVIQNERALAVAINKCDQLNESQMQDLQRSIDRKLRFVNFIDIHH</sequence>
<comment type="similarity">
    <text evidence="1">Belongs to the TRAFAC class TrmE-Era-EngA-EngB-Septin-like GTPase superfamily. EngA (Der) GTPase family.</text>
</comment>
<accession>A0A381TG31</accession>
<reference evidence="7" key="1">
    <citation type="submission" date="2018-05" db="EMBL/GenBank/DDBJ databases">
        <authorList>
            <person name="Lanie J.A."/>
            <person name="Ng W.-L."/>
            <person name="Kazmierczak K.M."/>
            <person name="Andrzejewski T.M."/>
            <person name="Davidsen T.M."/>
            <person name="Wayne K.J."/>
            <person name="Tettelin H."/>
            <person name="Glass J.I."/>
            <person name="Rusch D."/>
            <person name="Podicherti R."/>
            <person name="Tsui H.-C.T."/>
            <person name="Winkler M.E."/>
        </authorList>
    </citation>
    <scope>NUCLEOTIDE SEQUENCE</scope>
</reference>
<dbReference type="GO" id="GO:0005525">
    <property type="term" value="F:GTP binding"/>
    <property type="evidence" value="ECO:0007669"/>
    <property type="project" value="InterPro"/>
</dbReference>
<evidence type="ECO:0000259" key="6">
    <source>
        <dbReference type="PROSITE" id="PS51712"/>
    </source>
</evidence>
<dbReference type="InterPro" id="IPR016484">
    <property type="entry name" value="GTPase_Der"/>
</dbReference>
<dbReference type="CDD" id="cd01895">
    <property type="entry name" value="EngA2"/>
    <property type="match status" value="1"/>
</dbReference>
<keyword evidence="3" id="KW-0690">Ribosome biogenesis</keyword>
<dbReference type="EMBL" id="UINC01004455">
    <property type="protein sequence ID" value="SVA14451.1"/>
    <property type="molecule type" value="Genomic_DNA"/>
</dbReference>
<dbReference type="GO" id="GO:0043022">
    <property type="term" value="F:ribosome binding"/>
    <property type="evidence" value="ECO:0007669"/>
    <property type="project" value="TreeGrafter"/>
</dbReference>
<organism evidence="7">
    <name type="scientific">marine metagenome</name>
    <dbReference type="NCBI Taxonomy" id="408172"/>
    <lineage>
        <taxon>unclassified sequences</taxon>
        <taxon>metagenomes</taxon>
        <taxon>ecological metagenomes</taxon>
    </lineage>
</organism>
<feature type="domain" description="EngA-type G" evidence="6">
    <location>
        <begin position="179"/>
        <end position="328"/>
    </location>
</feature>
<gene>
    <name evidence="7" type="ORF">METZ01_LOCUS67305</name>
</gene>
<dbReference type="InterPro" id="IPR031166">
    <property type="entry name" value="G_ENGA"/>
</dbReference>
<dbReference type="PROSITE" id="PS51712">
    <property type="entry name" value="G_ENGA"/>
    <property type="match status" value="2"/>
</dbReference>
<dbReference type="SUPFAM" id="SSF52540">
    <property type="entry name" value="P-loop containing nucleoside triphosphate hydrolases"/>
    <property type="match status" value="2"/>
</dbReference>
<dbReference type="AlphaFoldDB" id="A0A381TG31"/>
<dbReference type="Pfam" id="PF01926">
    <property type="entry name" value="MMR_HSR1"/>
    <property type="match status" value="2"/>
</dbReference>
<dbReference type="NCBIfam" id="TIGR03594">
    <property type="entry name" value="GTPase_EngA"/>
    <property type="match status" value="1"/>
</dbReference>
<evidence type="ECO:0000256" key="1">
    <source>
        <dbReference type="ARBA" id="ARBA00008279"/>
    </source>
</evidence>
<feature type="domain" description="EngA-type G" evidence="6">
    <location>
        <begin position="3"/>
        <end position="166"/>
    </location>
</feature>
<proteinExistence type="inferred from homology"/>
<dbReference type="PRINTS" id="PR00326">
    <property type="entry name" value="GTP1OBG"/>
</dbReference>
<evidence type="ECO:0000256" key="2">
    <source>
        <dbReference type="ARBA" id="ARBA00020953"/>
    </source>
</evidence>
<protein>
    <recommendedName>
        <fullName evidence="2">GTPase Der</fullName>
    </recommendedName>
    <alternativeName>
        <fullName evidence="5">GTP-binding protein EngA</fullName>
    </alternativeName>
</protein>
<evidence type="ECO:0000313" key="7">
    <source>
        <dbReference type="EMBL" id="SVA14451.1"/>
    </source>
</evidence>
<dbReference type="Gene3D" id="3.40.50.300">
    <property type="entry name" value="P-loop containing nucleotide triphosphate hydrolases"/>
    <property type="match status" value="2"/>
</dbReference>
<keyword evidence="4" id="KW-0677">Repeat</keyword>
<dbReference type="InterPro" id="IPR006073">
    <property type="entry name" value="GTP-bd"/>
</dbReference>
<dbReference type="InterPro" id="IPR005225">
    <property type="entry name" value="Small_GTP-bd"/>
</dbReference>
<feature type="non-terminal residue" evidence="7">
    <location>
        <position position="328"/>
    </location>
</feature>
<dbReference type="PANTHER" id="PTHR43834:SF6">
    <property type="entry name" value="GTPASE DER"/>
    <property type="match status" value="1"/>
</dbReference>
<dbReference type="GO" id="GO:0042254">
    <property type="term" value="P:ribosome biogenesis"/>
    <property type="evidence" value="ECO:0007669"/>
    <property type="project" value="UniProtKB-KW"/>
</dbReference>
<dbReference type="CDD" id="cd01894">
    <property type="entry name" value="EngA1"/>
    <property type="match status" value="1"/>
</dbReference>
<dbReference type="InterPro" id="IPR027417">
    <property type="entry name" value="P-loop_NTPase"/>
</dbReference>
<dbReference type="NCBIfam" id="TIGR00231">
    <property type="entry name" value="small_GTP"/>
    <property type="match status" value="2"/>
</dbReference>
<dbReference type="PANTHER" id="PTHR43834">
    <property type="entry name" value="GTPASE DER"/>
    <property type="match status" value="1"/>
</dbReference>
<name>A0A381TG31_9ZZZZ</name>
<evidence type="ECO:0000256" key="3">
    <source>
        <dbReference type="ARBA" id="ARBA00022517"/>
    </source>
</evidence>